<dbReference type="SUPFAM" id="SSF49764">
    <property type="entry name" value="HSP20-like chaperones"/>
    <property type="match status" value="1"/>
</dbReference>
<dbReference type="PANTHER" id="PTHR11527">
    <property type="entry name" value="HEAT-SHOCK PROTEIN 20 FAMILY MEMBER"/>
    <property type="match status" value="1"/>
</dbReference>
<dbReference type="Proteomes" id="UP000178023">
    <property type="component" value="Unassembled WGS sequence"/>
</dbReference>
<evidence type="ECO:0000256" key="1">
    <source>
        <dbReference type="PROSITE-ProRule" id="PRU00285"/>
    </source>
</evidence>
<reference evidence="4 5" key="1">
    <citation type="journal article" date="2016" name="Nat. Commun.">
        <title>Thousands of microbial genomes shed light on interconnected biogeochemical processes in an aquifer system.</title>
        <authorList>
            <person name="Anantharaman K."/>
            <person name="Brown C.T."/>
            <person name="Hug L.A."/>
            <person name="Sharon I."/>
            <person name="Castelle C.J."/>
            <person name="Probst A.J."/>
            <person name="Thomas B.C."/>
            <person name="Singh A."/>
            <person name="Wilkins M.J."/>
            <person name="Karaoz U."/>
            <person name="Brodie E.L."/>
            <person name="Williams K.H."/>
            <person name="Hubbard S.S."/>
            <person name="Banfield J.F."/>
        </authorList>
    </citation>
    <scope>NUCLEOTIDE SEQUENCE [LARGE SCALE GENOMIC DNA]</scope>
</reference>
<comment type="caution">
    <text evidence="4">The sequence shown here is derived from an EMBL/GenBank/DDBJ whole genome shotgun (WGS) entry which is preliminary data.</text>
</comment>
<name>A0A1F8F4I3_9BACT</name>
<organism evidence="4 5">
    <name type="scientific">Candidatus Yanofskybacteria bacterium RIFCSPHIGHO2_01_FULL_45_42</name>
    <dbReference type="NCBI Taxonomy" id="1802671"/>
    <lineage>
        <taxon>Bacteria</taxon>
        <taxon>Candidatus Yanofskyibacteriota</taxon>
    </lineage>
</organism>
<accession>A0A1F8F4I3</accession>
<proteinExistence type="inferred from homology"/>
<evidence type="ECO:0000256" key="2">
    <source>
        <dbReference type="RuleBase" id="RU003616"/>
    </source>
</evidence>
<dbReference type="CDD" id="cd06464">
    <property type="entry name" value="ACD_sHsps-like"/>
    <property type="match status" value="1"/>
</dbReference>
<dbReference type="PROSITE" id="PS01031">
    <property type="entry name" value="SHSP"/>
    <property type="match status" value="1"/>
</dbReference>
<evidence type="ECO:0000259" key="3">
    <source>
        <dbReference type="PROSITE" id="PS01031"/>
    </source>
</evidence>
<dbReference type="InterPro" id="IPR002068">
    <property type="entry name" value="A-crystallin/Hsp20_dom"/>
</dbReference>
<evidence type="ECO:0000313" key="4">
    <source>
        <dbReference type="EMBL" id="OGN08041.1"/>
    </source>
</evidence>
<dbReference type="InterPro" id="IPR031107">
    <property type="entry name" value="Small_HSP"/>
</dbReference>
<sequence>MEFNIDDNTRQPRSKKTAEEEIEGALTVDIFQTDNDIVIQSTIAGVDQEDLDISLSKDMVTIRGHRQPEYKLQPADYYYKELYWGPFSRSVILPMDVNVENAKASIKNGILTLRLPKLEKNKVTKLKVSI</sequence>
<dbReference type="InterPro" id="IPR008978">
    <property type="entry name" value="HSP20-like_chaperone"/>
</dbReference>
<gene>
    <name evidence="4" type="ORF">A2750_01045</name>
</gene>
<dbReference type="Gene3D" id="2.60.40.790">
    <property type="match status" value="1"/>
</dbReference>
<feature type="domain" description="SHSP" evidence="3">
    <location>
        <begin position="19"/>
        <end position="130"/>
    </location>
</feature>
<dbReference type="EMBL" id="MGJL01000012">
    <property type="protein sequence ID" value="OGN08041.1"/>
    <property type="molecule type" value="Genomic_DNA"/>
</dbReference>
<comment type="similarity">
    <text evidence="1 2">Belongs to the small heat shock protein (HSP20) family.</text>
</comment>
<protein>
    <recommendedName>
        <fullName evidence="3">SHSP domain-containing protein</fullName>
    </recommendedName>
</protein>
<evidence type="ECO:0000313" key="5">
    <source>
        <dbReference type="Proteomes" id="UP000178023"/>
    </source>
</evidence>
<dbReference type="Pfam" id="PF00011">
    <property type="entry name" value="HSP20"/>
    <property type="match status" value="1"/>
</dbReference>
<dbReference type="AlphaFoldDB" id="A0A1F8F4I3"/>